<organism evidence="1 2">
    <name type="scientific">Trichonephila clavata</name>
    <name type="common">Joro spider</name>
    <name type="synonym">Nephila clavata</name>
    <dbReference type="NCBI Taxonomy" id="2740835"/>
    <lineage>
        <taxon>Eukaryota</taxon>
        <taxon>Metazoa</taxon>
        <taxon>Ecdysozoa</taxon>
        <taxon>Arthropoda</taxon>
        <taxon>Chelicerata</taxon>
        <taxon>Arachnida</taxon>
        <taxon>Araneae</taxon>
        <taxon>Araneomorphae</taxon>
        <taxon>Entelegynae</taxon>
        <taxon>Araneoidea</taxon>
        <taxon>Nephilidae</taxon>
        <taxon>Trichonephila</taxon>
    </lineage>
</organism>
<comment type="caution">
    <text evidence="1">The sequence shown here is derived from an EMBL/GenBank/DDBJ whole genome shotgun (WGS) entry which is preliminary data.</text>
</comment>
<dbReference type="OrthoDB" id="10398520at2759"/>
<evidence type="ECO:0000313" key="2">
    <source>
        <dbReference type="Proteomes" id="UP000887116"/>
    </source>
</evidence>
<gene>
    <name evidence="1" type="ORF">TNCT_632941</name>
</gene>
<keyword evidence="2" id="KW-1185">Reference proteome</keyword>
<evidence type="ECO:0000313" key="1">
    <source>
        <dbReference type="EMBL" id="GFQ77997.1"/>
    </source>
</evidence>
<accession>A0A8X6FF86</accession>
<dbReference type="Proteomes" id="UP000887116">
    <property type="component" value="Unassembled WGS sequence"/>
</dbReference>
<dbReference type="EMBL" id="BMAO01011958">
    <property type="protein sequence ID" value="GFQ77997.1"/>
    <property type="molecule type" value="Genomic_DNA"/>
</dbReference>
<protein>
    <submittedName>
        <fullName evidence="1">Uncharacterized protein</fullName>
    </submittedName>
</protein>
<proteinExistence type="predicted"/>
<reference evidence="1" key="1">
    <citation type="submission" date="2020-07" db="EMBL/GenBank/DDBJ databases">
        <title>Multicomponent nature underlies the extraordinary mechanical properties of spider dragline silk.</title>
        <authorList>
            <person name="Kono N."/>
            <person name="Nakamura H."/>
            <person name="Mori M."/>
            <person name="Yoshida Y."/>
            <person name="Ohtoshi R."/>
            <person name="Malay A.D."/>
            <person name="Moran D.A.P."/>
            <person name="Tomita M."/>
            <person name="Numata K."/>
            <person name="Arakawa K."/>
        </authorList>
    </citation>
    <scope>NUCLEOTIDE SEQUENCE</scope>
</reference>
<name>A0A8X6FF86_TRICU</name>
<sequence length="83" mass="9446">MSYATAGKGKPFLTVIEISDKASMSLRLKKELADQTSFLVLHLVQLEVDPQHAVSARLRRIVDPVDLQAVRMRKTKRGYLPRR</sequence>
<dbReference type="PROSITE" id="PS50096">
    <property type="entry name" value="IQ"/>
    <property type="match status" value="1"/>
</dbReference>
<dbReference type="AlphaFoldDB" id="A0A8X6FF86"/>